<accession>A0A5K1CJP7</accession>
<reference evidence="1" key="1">
    <citation type="submission" date="2019-09" db="EMBL/GenBank/DDBJ databases">
        <authorList>
            <person name="Zhang L."/>
        </authorList>
    </citation>
    <scope>NUCLEOTIDE SEQUENCE</scope>
</reference>
<dbReference type="EMBL" id="LR721782">
    <property type="protein sequence ID" value="VVW26507.1"/>
    <property type="molecule type" value="Genomic_DNA"/>
</dbReference>
<dbReference type="InterPro" id="IPR053283">
    <property type="entry name" value="TUNICAMYCIN_INDUCED_1"/>
</dbReference>
<dbReference type="AlphaFoldDB" id="A0A5K1CJP7"/>
<gene>
    <name evidence="1" type="ORF">NYM_LOCUS17309</name>
</gene>
<dbReference type="PANTHER" id="PTHR34454:SF3">
    <property type="entry name" value="PEPTIDASE I, PUTATIVE-RELATED"/>
    <property type="match status" value="1"/>
</dbReference>
<dbReference type="PANTHER" id="PTHR34454">
    <property type="entry name" value="TUNICAMYCIN INDUCED PROTEIN"/>
    <property type="match status" value="1"/>
</dbReference>
<evidence type="ECO:0000313" key="1">
    <source>
        <dbReference type="EMBL" id="VVW26507.1"/>
    </source>
</evidence>
<protein>
    <submittedName>
        <fullName evidence="1">Uncharacterized protein</fullName>
    </submittedName>
</protein>
<name>A0A5K1CJP7_9MAGN</name>
<sequence>MNTTLTGFKRVLVGEGITLSVKNAQQVSIVDPFNFGMPFNRSSFSSNDKSSWLRYFGHYTSCTPLLHIQIEGPSSVFAYRNSNSKGYIQTEVLSQDMVRLDSEKCYTGQRSGGLGHSTRILDSRLVLLDKLLRSFLGVRLHHEGGFRVLKAKIAASTLVKFQLELEKEVDSGDKILESMPTWITRPTRRRFWFDVLARVEGGELRPVIIKKVRPFIVVESVAWSSLLSNASFGRFSPAKVSPEPFTLNLKW</sequence>
<organism evidence="1">
    <name type="scientific">Nymphaea colorata</name>
    <name type="common">pocket water lily</name>
    <dbReference type="NCBI Taxonomy" id="210225"/>
    <lineage>
        <taxon>Eukaryota</taxon>
        <taxon>Viridiplantae</taxon>
        <taxon>Streptophyta</taxon>
        <taxon>Embryophyta</taxon>
        <taxon>Tracheophyta</taxon>
        <taxon>Spermatophyta</taxon>
        <taxon>Magnoliopsida</taxon>
        <taxon>Nymphaeales</taxon>
        <taxon>Nymphaeaceae</taxon>
        <taxon>Nymphaea</taxon>
    </lineage>
</organism>
<proteinExistence type="predicted"/>